<dbReference type="SUPFAM" id="SSF50630">
    <property type="entry name" value="Acid proteases"/>
    <property type="match status" value="1"/>
</dbReference>
<reference evidence="2 3" key="1">
    <citation type="journal article" date="2018" name="New Phytol.">
        <title>Phylogenomics of Endogonaceae and evolution of mycorrhizas within Mucoromycota.</title>
        <authorList>
            <person name="Chang Y."/>
            <person name="Desiro A."/>
            <person name="Na H."/>
            <person name="Sandor L."/>
            <person name="Lipzen A."/>
            <person name="Clum A."/>
            <person name="Barry K."/>
            <person name="Grigoriev I.V."/>
            <person name="Martin F.M."/>
            <person name="Stajich J.E."/>
            <person name="Smith M.E."/>
            <person name="Bonito G."/>
            <person name="Spatafora J.W."/>
        </authorList>
    </citation>
    <scope>NUCLEOTIDE SEQUENCE [LARGE SCALE GENOMIC DNA]</scope>
    <source>
        <strain evidence="2 3">AD002</strain>
    </source>
</reference>
<comment type="caution">
    <text evidence="2">The sequence shown here is derived from an EMBL/GenBank/DDBJ whole genome shotgun (WGS) entry which is preliminary data.</text>
</comment>
<accession>A0A433QV00</accession>
<evidence type="ECO:0008006" key="4">
    <source>
        <dbReference type="Google" id="ProtNLM"/>
    </source>
</evidence>
<dbReference type="EMBL" id="RBNJ01001055">
    <property type="protein sequence ID" value="RUS33629.1"/>
    <property type="molecule type" value="Genomic_DNA"/>
</dbReference>
<evidence type="ECO:0000313" key="2">
    <source>
        <dbReference type="EMBL" id="RUS33629.1"/>
    </source>
</evidence>
<dbReference type="InterPro" id="IPR021109">
    <property type="entry name" value="Peptidase_aspartic_dom_sf"/>
</dbReference>
<dbReference type="Gene3D" id="1.10.150.50">
    <property type="entry name" value="Transcription Factor, Ets-1"/>
    <property type="match status" value="1"/>
</dbReference>
<keyword evidence="1" id="KW-0378">Hydrolase</keyword>
<organism evidence="2 3">
    <name type="scientific">Jimgerdemannia flammicorona</name>
    <dbReference type="NCBI Taxonomy" id="994334"/>
    <lineage>
        <taxon>Eukaryota</taxon>
        <taxon>Fungi</taxon>
        <taxon>Fungi incertae sedis</taxon>
        <taxon>Mucoromycota</taxon>
        <taxon>Mucoromycotina</taxon>
        <taxon>Endogonomycetes</taxon>
        <taxon>Endogonales</taxon>
        <taxon>Endogonaceae</taxon>
        <taxon>Jimgerdemannia</taxon>
    </lineage>
</organism>
<gene>
    <name evidence="2" type="ORF">BC938DRAFT_470823</name>
</gene>
<dbReference type="InterPro" id="IPR001969">
    <property type="entry name" value="Aspartic_peptidase_AS"/>
</dbReference>
<evidence type="ECO:0000256" key="1">
    <source>
        <dbReference type="ARBA" id="ARBA00022750"/>
    </source>
</evidence>
<evidence type="ECO:0000313" key="3">
    <source>
        <dbReference type="Proteomes" id="UP000274822"/>
    </source>
</evidence>
<keyword evidence="3" id="KW-1185">Reference proteome</keyword>
<dbReference type="Proteomes" id="UP000274822">
    <property type="component" value="Unassembled WGS sequence"/>
</dbReference>
<proteinExistence type="predicted"/>
<dbReference type="PROSITE" id="PS00141">
    <property type="entry name" value="ASP_PROTEASE"/>
    <property type="match status" value="1"/>
</dbReference>
<dbReference type="GO" id="GO:0004190">
    <property type="term" value="F:aspartic-type endopeptidase activity"/>
    <property type="evidence" value="ECO:0007669"/>
    <property type="project" value="UniProtKB-KW"/>
</dbReference>
<keyword evidence="1" id="KW-0064">Aspartyl protease</keyword>
<keyword evidence="1" id="KW-0645">Protease</keyword>
<name>A0A433QV00_9FUNG</name>
<sequence>MSSESQASQTYAQTLPFPTMMVIPDNLRMKKVEEWDRADVLEFLNANKAQYAISDRHIQVIGDKVAGANFLDLTRKILTRESGGFELPYAPATRIATLVETLERARGFGLVGGPGSGQPDTEQNIILSTGDKKKRNLKASFFRRIQNIFKAEKAGKSSNPPETLESLHVYEKQPGQAQKFLDCMGKNFRWPSSMPERFRSHAFQSIVYADDDEESVEYIDNVAAFNLLSFYDKLDKGEFVGHENEWVVIYNQAVERFGPELTRDEEADILEAMPGAIQLPVDQSHLPRSKPAKMVDSKRTADGSDHKVQVRVRRIGASNESIATISYNFVDNISGKPYTCVVDTGAPATVLPYHIRFQLGKLGWSTVPRYATGYGEPAQQICACRPFEVSIGDDNCWTKWVQIQGLLVWELNPGDQVKYALIGNDVTDQLAYAHEPQGVIRFLDASDELNFKRFPISSVRTGCLGGKRTIIILGVICLISTLVYDSIPVHGAQLQFYTTSALQPDNLDLFEGWDTGGDFV</sequence>
<dbReference type="InterPro" id="IPR013761">
    <property type="entry name" value="SAM/pointed_sf"/>
</dbReference>
<dbReference type="AlphaFoldDB" id="A0A433QV00"/>
<dbReference type="GO" id="GO:0006508">
    <property type="term" value="P:proteolysis"/>
    <property type="evidence" value="ECO:0007669"/>
    <property type="project" value="InterPro"/>
</dbReference>
<protein>
    <recommendedName>
        <fullName evidence="4">Peptidase A2 domain-containing protein</fullName>
    </recommendedName>
</protein>